<feature type="compositionally biased region" description="Low complexity" evidence="2">
    <location>
        <begin position="157"/>
        <end position="184"/>
    </location>
</feature>
<feature type="transmembrane region" description="Helical" evidence="3">
    <location>
        <begin position="90"/>
        <end position="111"/>
    </location>
</feature>
<dbReference type="InterPro" id="IPR019734">
    <property type="entry name" value="TPR_rpt"/>
</dbReference>
<dbReference type="InterPro" id="IPR011990">
    <property type="entry name" value="TPR-like_helical_dom_sf"/>
</dbReference>
<sequence>MKTLYDLLGALPDDDAEEIRAAFRKAVKESHPDVNPGDPDAALRFRQIIRANDILGEKEQRTAYDRLLGAAQDEHRQESKLAVVAKVHKVASGVMALAGASAVALTGYLLFTHMSSASVAPLKPIVVATNKVKPNEVPAKPIESALVATDTAASGEAASNAGSEATANAAPAGSTPGANASASAEPLPLRVSKVDAIYSAEQEHAPCPQGATGSCGSDAVLPGGTTSNEARAYHDRGMASFQNGDLAAALTDLDAAIQLDPRYQEAYIDRGIVFYRMRKFDRAFADVAAAKRLDKANRAVLDAMAKRQPLKPLKLEPPKADARAEAKAEIRTEARAELPKADPPKVAAATGIPARMSTATPIYAVSDPSRAP</sequence>
<feature type="compositionally biased region" description="Basic and acidic residues" evidence="2">
    <location>
        <begin position="317"/>
        <end position="343"/>
    </location>
</feature>
<dbReference type="AlphaFoldDB" id="M4Z3T6"/>
<dbReference type="InterPro" id="IPR036869">
    <property type="entry name" value="J_dom_sf"/>
</dbReference>
<dbReference type="PANTHER" id="PTHR44825:SF1">
    <property type="entry name" value="DNAJ HOMOLOG SUBFAMILY C MEMBER 4"/>
    <property type="match status" value="1"/>
</dbReference>
<feature type="region of interest" description="Disordered" evidence="2">
    <location>
        <begin position="157"/>
        <end position="185"/>
    </location>
</feature>
<evidence type="ECO:0000313" key="5">
    <source>
        <dbReference type="EMBL" id="BAM87532.1"/>
    </source>
</evidence>
<dbReference type="PROSITE" id="PS50005">
    <property type="entry name" value="TPR"/>
    <property type="match status" value="1"/>
</dbReference>
<dbReference type="HOGENOM" id="CLU_747363_0_0_5"/>
<proteinExistence type="predicted"/>
<dbReference type="CDD" id="cd06257">
    <property type="entry name" value="DnaJ"/>
    <property type="match status" value="1"/>
</dbReference>
<dbReference type="EMBL" id="AP012603">
    <property type="protein sequence ID" value="BAM87532.1"/>
    <property type="molecule type" value="Genomic_DNA"/>
</dbReference>
<evidence type="ECO:0000256" key="1">
    <source>
        <dbReference type="PROSITE-ProRule" id="PRU00339"/>
    </source>
</evidence>
<name>M4Z3T6_9BRAD</name>
<evidence type="ECO:0000313" key="6">
    <source>
        <dbReference type="Proteomes" id="UP000011841"/>
    </source>
</evidence>
<dbReference type="Pfam" id="PF13414">
    <property type="entry name" value="TPR_11"/>
    <property type="match status" value="1"/>
</dbReference>
<feature type="domain" description="J" evidence="4">
    <location>
        <begin position="3"/>
        <end position="68"/>
    </location>
</feature>
<dbReference type="PROSITE" id="PS50076">
    <property type="entry name" value="DNAJ_2"/>
    <property type="match status" value="1"/>
</dbReference>
<evidence type="ECO:0000256" key="2">
    <source>
        <dbReference type="SAM" id="MobiDB-lite"/>
    </source>
</evidence>
<feature type="repeat" description="TPR" evidence="1">
    <location>
        <begin position="230"/>
        <end position="263"/>
    </location>
</feature>
<organism evidence="5 6">
    <name type="scientific">Bradyrhizobium oligotrophicum S58</name>
    <dbReference type="NCBI Taxonomy" id="1245469"/>
    <lineage>
        <taxon>Bacteria</taxon>
        <taxon>Pseudomonadati</taxon>
        <taxon>Pseudomonadota</taxon>
        <taxon>Alphaproteobacteria</taxon>
        <taxon>Hyphomicrobiales</taxon>
        <taxon>Nitrobacteraceae</taxon>
        <taxon>Bradyrhizobium</taxon>
    </lineage>
</organism>
<evidence type="ECO:0000256" key="3">
    <source>
        <dbReference type="SAM" id="Phobius"/>
    </source>
</evidence>
<keyword evidence="3" id="KW-0812">Transmembrane</keyword>
<dbReference type="PRINTS" id="PR00625">
    <property type="entry name" value="JDOMAIN"/>
</dbReference>
<dbReference type="SMART" id="SM00028">
    <property type="entry name" value="TPR"/>
    <property type="match status" value="2"/>
</dbReference>
<dbReference type="Gene3D" id="1.25.40.10">
    <property type="entry name" value="Tetratricopeptide repeat domain"/>
    <property type="match status" value="1"/>
</dbReference>
<dbReference type="GeneID" id="301815463"/>
<dbReference type="RefSeq" id="WP_015664662.1">
    <property type="nucleotide sequence ID" value="NC_020453.1"/>
</dbReference>
<reference evidence="5 6" key="1">
    <citation type="journal article" date="2013" name="Appl. Environ. Microbiol.">
        <title>Genome analysis suggests that the soil oligotrophic bacterium Agromonas oligotrophica (Bradyrhizobium oligotrophicum) is a nitrogen-fixing symbiont of Aeschynomene indica.</title>
        <authorList>
            <person name="Okubo T."/>
            <person name="Fukushima S."/>
            <person name="Itakura M."/>
            <person name="Oshima K."/>
            <person name="Longtonglang A."/>
            <person name="Teaumroong N."/>
            <person name="Mitsui H."/>
            <person name="Hattori M."/>
            <person name="Hattori R."/>
            <person name="Hattori T."/>
            <person name="Minamisawa K."/>
        </authorList>
    </citation>
    <scope>NUCLEOTIDE SEQUENCE [LARGE SCALE GENOMIC DNA]</scope>
    <source>
        <strain evidence="5 6">S58</strain>
    </source>
</reference>
<dbReference type="Gene3D" id="1.10.287.110">
    <property type="entry name" value="DnaJ domain"/>
    <property type="match status" value="1"/>
</dbReference>
<dbReference type="InterPro" id="IPR001623">
    <property type="entry name" value="DnaJ_domain"/>
</dbReference>
<keyword evidence="6" id="KW-1185">Reference proteome</keyword>
<dbReference type="PANTHER" id="PTHR44825">
    <property type="match status" value="1"/>
</dbReference>
<dbReference type="InterPro" id="IPR052763">
    <property type="entry name" value="DnaJ_C4"/>
</dbReference>
<gene>
    <name evidence="5" type="ORF">S58_15240</name>
</gene>
<dbReference type="eggNOG" id="COG0484">
    <property type="taxonomic scope" value="Bacteria"/>
</dbReference>
<dbReference type="SUPFAM" id="SSF46565">
    <property type="entry name" value="Chaperone J-domain"/>
    <property type="match status" value="1"/>
</dbReference>
<dbReference type="Pfam" id="PF00226">
    <property type="entry name" value="DnaJ"/>
    <property type="match status" value="1"/>
</dbReference>
<dbReference type="SMART" id="SM00271">
    <property type="entry name" value="DnaJ"/>
    <property type="match status" value="1"/>
</dbReference>
<evidence type="ECO:0000259" key="4">
    <source>
        <dbReference type="PROSITE" id="PS50076"/>
    </source>
</evidence>
<accession>M4Z3T6</accession>
<keyword evidence="1" id="KW-0802">TPR repeat</keyword>
<keyword evidence="3" id="KW-1133">Transmembrane helix</keyword>
<feature type="region of interest" description="Disordered" evidence="2">
    <location>
        <begin position="317"/>
        <end position="351"/>
    </location>
</feature>
<dbReference type="Proteomes" id="UP000011841">
    <property type="component" value="Chromosome"/>
</dbReference>
<dbReference type="KEGG" id="aol:S58_15240"/>
<keyword evidence="3" id="KW-0472">Membrane</keyword>
<dbReference type="PATRIC" id="fig|1245469.3.peg.1561"/>
<dbReference type="SUPFAM" id="SSF48452">
    <property type="entry name" value="TPR-like"/>
    <property type="match status" value="1"/>
</dbReference>
<protein>
    <recommendedName>
        <fullName evidence="4">J domain-containing protein</fullName>
    </recommendedName>
</protein>
<dbReference type="OrthoDB" id="7822896at2"/>
<dbReference type="STRING" id="1245469.S58_15240"/>